<evidence type="ECO:0000313" key="3">
    <source>
        <dbReference type="EMBL" id="CAL1169092.1"/>
    </source>
</evidence>
<comment type="caution">
    <text evidence="2">The sequence shown here is derived from an EMBL/GenBank/DDBJ whole genome shotgun (WGS) entry which is preliminary data.</text>
</comment>
<accession>A0A9P1GLK4</accession>
<dbReference type="Proteomes" id="UP001152797">
    <property type="component" value="Unassembled WGS sequence"/>
</dbReference>
<reference evidence="2" key="1">
    <citation type="submission" date="2022-10" db="EMBL/GenBank/DDBJ databases">
        <authorList>
            <person name="Chen Y."/>
            <person name="Dougan E. K."/>
            <person name="Chan C."/>
            <person name="Rhodes N."/>
            <person name="Thang M."/>
        </authorList>
    </citation>
    <scope>NUCLEOTIDE SEQUENCE</scope>
</reference>
<gene>
    <name evidence="2" type="ORF">C1SCF055_LOCUS40530</name>
</gene>
<proteinExistence type="predicted"/>
<evidence type="ECO:0000313" key="4">
    <source>
        <dbReference type="Proteomes" id="UP001152797"/>
    </source>
</evidence>
<evidence type="ECO:0000256" key="1">
    <source>
        <dbReference type="SAM" id="MobiDB-lite"/>
    </source>
</evidence>
<feature type="region of interest" description="Disordered" evidence="1">
    <location>
        <begin position="89"/>
        <end position="133"/>
    </location>
</feature>
<dbReference type="EMBL" id="CAMXCT020006545">
    <property type="protein sequence ID" value="CAL1169092.1"/>
    <property type="molecule type" value="Genomic_DNA"/>
</dbReference>
<dbReference type="AlphaFoldDB" id="A0A9P1GLK4"/>
<dbReference type="EMBL" id="CAMXCT010006545">
    <property type="protein sequence ID" value="CAI4015717.1"/>
    <property type="molecule type" value="Genomic_DNA"/>
</dbReference>
<organism evidence="2">
    <name type="scientific">Cladocopium goreaui</name>
    <dbReference type="NCBI Taxonomy" id="2562237"/>
    <lineage>
        <taxon>Eukaryota</taxon>
        <taxon>Sar</taxon>
        <taxon>Alveolata</taxon>
        <taxon>Dinophyceae</taxon>
        <taxon>Suessiales</taxon>
        <taxon>Symbiodiniaceae</taxon>
        <taxon>Cladocopium</taxon>
    </lineage>
</organism>
<keyword evidence="4" id="KW-1185">Reference proteome</keyword>
<reference evidence="3" key="2">
    <citation type="submission" date="2024-04" db="EMBL/GenBank/DDBJ databases">
        <authorList>
            <person name="Chen Y."/>
            <person name="Shah S."/>
            <person name="Dougan E. K."/>
            <person name="Thang M."/>
            <person name="Chan C."/>
        </authorList>
    </citation>
    <scope>NUCLEOTIDE SEQUENCE [LARGE SCALE GENOMIC DNA]</scope>
</reference>
<protein>
    <submittedName>
        <fullName evidence="2">Uncharacterized protein</fullName>
    </submittedName>
</protein>
<name>A0A9P1GLK4_9DINO</name>
<dbReference type="EMBL" id="CAMXCT030006545">
    <property type="protein sequence ID" value="CAL4803029.1"/>
    <property type="molecule type" value="Genomic_DNA"/>
</dbReference>
<evidence type="ECO:0000313" key="2">
    <source>
        <dbReference type="EMBL" id="CAI4015717.1"/>
    </source>
</evidence>
<sequence>MACCFGLLSKLFPQRLDGTAGTAPEGSRCADGNFALPLRQKRLKTQARRRQLKQFLLTGRDPTVWDRDNDWFPQENYWLPWSERHTRSAKETDEEGIPHLRASKLPDFFQDSRSEGSPGSPSGTDAQFDGAAPSWDGSLAGEIRSAGVPQSRMPIKGKILSKLPAGLLMDINRDSLGLLPWKELRNVPRKCQKIGSVLRNLQEAKMDEANDRIILKRSVGELEVSSPAVAMSAPVALPVRSVLMGRRRRGRNGPRT</sequence>